<evidence type="ECO:0000313" key="1">
    <source>
        <dbReference type="EMBL" id="JAD32414.1"/>
    </source>
</evidence>
<accession>A0A0A8YZ34</accession>
<organism evidence="1">
    <name type="scientific">Arundo donax</name>
    <name type="common">Giant reed</name>
    <name type="synonym">Donax arundinaceus</name>
    <dbReference type="NCBI Taxonomy" id="35708"/>
    <lineage>
        <taxon>Eukaryota</taxon>
        <taxon>Viridiplantae</taxon>
        <taxon>Streptophyta</taxon>
        <taxon>Embryophyta</taxon>
        <taxon>Tracheophyta</taxon>
        <taxon>Spermatophyta</taxon>
        <taxon>Magnoliopsida</taxon>
        <taxon>Liliopsida</taxon>
        <taxon>Poales</taxon>
        <taxon>Poaceae</taxon>
        <taxon>PACMAD clade</taxon>
        <taxon>Arundinoideae</taxon>
        <taxon>Arundineae</taxon>
        <taxon>Arundo</taxon>
    </lineage>
</organism>
<protein>
    <submittedName>
        <fullName evidence="1">Uncharacterized protein</fullName>
    </submittedName>
</protein>
<reference evidence="1" key="1">
    <citation type="submission" date="2014-09" db="EMBL/GenBank/DDBJ databases">
        <authorList>
            <person name="Magalhaes I.L.F."/>
            <person name="Oliveira U."/>
            <person name="Santos F.R."/>
            <person name="Vidigal T.H.D.A."/>
            <person name="Brescovit A.D."/>
            <person name="Santos A.J."/>
        </authorList>
    </citation>
    <scope>NUCLEOTIDE SEQUENCE</scope>
    <source>
        <tissue evidence="1">Shoot tissue taken approximately 20 cm above the soil surface</tissue>
    </source>
</reference>
<reference evidence="1" key="2">
    <citation type="journal article" date="2015" name="Data Brief">
        <title>Shoot transcriptome of the giant reed, Arundo donax.</title>
        <authorList>
            <person name="Barrero R.A."/>
            <person name="Guerrero F.D."/>
            <person name="Moolhuijzen P."/>
            <person name="Goolsby J.A."/>
            <person name="Tidwell J."/>
            <person name="Bellgard S.E."/>
            <person name="Bellgard M.I."/>
        </authorList>
    </citation>
    <scope>NUCLEOTIDE SEQUENCE</scope>
    <source>
        <tissue evidence="1">Shoot tissue taken approximately 20 cm above the soil surface</tissue>
    </source>
</reference>
<name>A0A0A8YZ34_ARUDO</name>
<dbReference type="EMBL" id="GBRH01265481">
    <property type="protein sequence ID" value="JAD32414.1"/>
    <property type="molecule type" value="Transcribed_RNA"/>
</dbReference>
<sequence>MYHGKNISVTSMYYTKPMPERYSKIPFS</sequence>
<dbReference type="AlphaFoldDB" id="A0A0A8YZ34"/>
<proteinExistence type="predicted"/>